<protein>
    <submittedName>
        <fullName evidence="5">Riboflavin-specific deaminase C-terminal domain-containing protein</fullName>
    </submittedName>
</protein>
<dbReference type="PANTHER" id="PTHR38011:SF7">
    <property type="entry name" value="2,5-DIAMINO-6-RIBOSYLAMINO-4(3H)-PYRIMIDINONE 5'-PHOSPHATE REDUCTASE"/>
    <property type="match status" value="1"/>
</dbReference>
<dbReference type="AlphaFoldDB" id="A0A212RHT8"/>
<evidence type="ECO:0000313" key="5">
    <source>
        <dbReference type="EMBL" id="SNB71831.1"/>
    </source>
</evidence>
<dbReference type="GO" id="GO:0009231">
    <property type="term" value="P:riboflavin biosynthetic process"/>
    <property type="evidence" value="ECO:0007669"/>
    <property type="project" value="InterPro"/>
</dbReference>
<name>A0A212RHT8_RHOAC</name>
<feature type="domain" description="Bacterial bifunctional deaminase-reductase C-terminal" evidence="4">
    <location>
        <begin position="29"/>
        <end position="201"/>
    </location>
</feature>
<dbReference type="PANTHER" id="PTHR38011">
    <property type="entry name" value="DIHYDROFOLATE REDUCTASE FAMILY PROTEIN (AFU_ORTHOLOGUE AFUA_8G06820)"/>
    <property type="match status" value="1"/>
</dbReference>
<keyword evidence="2" id="KW-0521">NADP</keyword>
<comment type="pathway">
    <text evidence="1">Cofactor biosynthesis; riboflavin biosynthesis.</text>
</comment>
<dbReference type="GO" id="GO:0008703">
    <property type="term" value="F:5-amino-6-(5-phosphoribosylamino)uracil reductase activity"/>
    <property type="evidence" value="ECO:0007669"/>
    <property type="project" value="InterPro"/>
</dbReference>
<evidence type="ECO:0000256" key="3">
    <source>
        <dbReference type="ARBA" id="ARBA00023002"/>
    </source>
</evidence>
<evidence type="ECO:0000256" key="1">
    <source>
        <dbReference type="ARBA" id="ARBA00005104"/>
    </source>
</evidence>
<reference evidence="6" key="1">
    <citation type="submission" date="2017-06" db="EMBL/GenBank/DDBJ databases">
        <authorList>
            <person name="Varghese N."/>
            <person name="Submissions S."/>
        </authorList>
    </citation>
    <scope>NUCLEOTIDE SEQUENCE [LARGE SCALE GENOMIC DNA]</scope>
    <source>
        <strain evidence="6">DSM 137</strain>
    </source>
</reference>
<evidence type="ECO:0000259" key="4">
    <source>
        <dbReference type="Pfam" id="PF01872"/>
    </source>
</evidence>
<sequence length="238" mass="25252">MLDSHARAAQPLAADLFAPLRRASPDTAFVVAQIGQSLDGRVATVSGDSRYINGPAALDHLHRLRAHVEAVVVGAETILADDPQLTVRRVAGVSPARVVIDPHGRTGAARKWLAEDGVRRLIVTAEGVAAPDGAECLALPCDQGRIAPAALVAALFARGFRRILVEGGPRTIAAFIEARCLDRLHALVAPVIIGSGRPGFQLPVEPILSRALKPKATPHLLGDGEVLFDCDFSAYRRR</sequence>
<accession>A0A212RHT8</accession>
<dbReference type="OrthoDB" id="2313602at2"/>
<evidence type="ECO:0000256" key="2">
    <source>
        <dbReference type="ARBA" id="ARBA00022857"/>
    </source>
</evidence>
<dbReference type="Proteomes" id="UP000198418">
    <property type="component" value="Unassembled WGS sequence"/>
</dbReference>
<dbReference type="Pfam" id="PF01872">
    <property type="entry name" value="RibD_C"/>
    <property type="match status" value="1"/>
</dbReference>
<organism evidence="5 6">
    <name type="scientific">Rhodoblastus acidophilus</name>
    <name type="common">Rhodopseudomonas acidophila</name>
    <dbReference type="NCBI Taxonomy" id="1074"/>
    <lineage>
        <taxon>Bacteria</taxon>
        <taxon>Pseudomonadati</taxon>
        <taxon>Pseudomonadota</taxon>
        <taxon>Alphaproteobacteria</taxon>
        <taxon>Hyphomicrobiales</taxon>
        <taxon>Rhodoblastaceae</taxon>
        <taxon>Rhodoblastus</taxon>
    </lineage>
</organism>
<proteinExistence type="predicted"/>
<dbReference type="SUPFAM" id="SSF53597">
    <property type="entry name" value="Dihydrofolate reductase-like"/>
    <property type="match status" value="1"/>
</dbReference>
<dbReference type="InterPro" id="IPR002734">
    <property type="entry name" value="RibDG_C"/>
</dbReference>
<dbReference type="RefSeq" id="WP_088520674.1">
    <property type="nucleotide sequence ID" value="NZ_FYDG01000004.1"/>
</dbReference>
<gene>
    <name evidence="5" type="ORF">SAMN06265338_104227</name>
</gene>
<keyword evidence="6" id="KW-1185">Reference proteome</keyword>
<keyword evidence="3" id="KW-0560">Oxidoreductase</keyword>
<dbReference type="EMBL" id="FYDG01000004">
    <property type="protein sequence ID" value="SNB71831.1"/>
    <property type="molecule type" value="Genomic_DNA"/>
</dbReference>
<dbReference type="InterPro" id="IPR050765">
    <property type="entry name" value="Riboflavin_Biosynth_HTPR"/>
</dbReference>
<dbReference type="InterPro" id="IPR024072">
    <property type="entry name" value="DHFR-like_dom_sf"/>
</dbReference>
<dbReference type="Gene3D" id="3.40.430.10">
    <property type="entry name" value="Dihydrofolate Reductase, subunit A"/>
    <property type="match status" value="1"/>
</dbReference>
<evidence type="ECO:0000313" key="6">
    <source>
        <dbReference type="Proteomes" id="UP000198418"/>
    </source>
</evidence>